<organism evidence="1">
    <name type="scientific">Anguilla anguilla</name>
    <name type="common">European freshwater eel</name>
    <name type="synonym">Muraena anguilla</name>
    <dbReference type="NCBI Taxonomy" id="7936"/>
    <lineage>
        <taxon>Eukaryota</taxon>
        <taxon>Metazoa</taxon>
        <taxon>Chordata</taxon>
        <taxon>Craniata</taxon>
        <taxon>Vertebrata</taxon>
        <taxon>Euteleostomi</taxon>
        <taxon>Actinopterygii</taxon>
        <taxon>Neopterygii</taxon>
        <taxon>Teleostei</taxon>
        <taxon>Anguilliformes</taxon>
        <taxon>Anguillidae</taxon>
        <taxon>Anguilla</taxon>
    </lineage>
</organism>
<sequence length="27" mass="3235">MKRKTSRYTLNRLAQPFIGYIQGYLCL</sequence>
<protein>
    <submittedName>
        <fullName evidence="1">Uncharacterized protein</fullName>
    </submittedName>
</protein>
<proteinExistence type="predicted"/>
<accession>A0A0E9RRZ6</accession>
<name>A0A0E9RRZ6_ANGAN</name>
<evidence type="ECO:0000313" key="1">
    <source>
        <dbReference type="EMBL" id="JAH31607.1"/>
    </source>
</evidence>
<reference evidence="1" key="1">
    <citation type="submission" date="2014-11" db="EMBL/GenBank/DDBJ databases">
        <authorList>
            <person name="Amaro Gonzalez C."/>
        </authorList>
    </citation>
    <scope>NUCLEOTIDE SEQUENCE</scope>
</reference>
<dbReference type="EMBL" id="GBXM01076970">
    <property type="protein sequence ID" value="JAH31607.1"/>
    <property type="molecule type" value="Transcribed_RNA"/>
</dbReference>
<dbReference type="AlphaFoldDB" id="A0A0E9RRZ6"/>
<reference evidence="1" key="2">
    <citation type="journal article" date="2015" name="Fish Shellfish Immunol.">
        <title>Early steps in the European eel (Anguilla anguilla)-Vibrio vulnificus interaction in the gills: Role of the RtxA13 toxin.</title>
        <authorList>
            <person name="Callol A."/>
            <person name="Pajuelo D."/>
            <person name="Ebbesson L."/>
            <person name="Teles M."/>
            <person name="MacKenzie S."/>
            <person name="Amaro C."/>
        </authorList>
    </citation>
    <scope>NUCLEOTIDE SEQUENCE</scope>
</reference>